<keyword evidence="2" id="KW-0732">Signal</keyword>
<feature type="region of interest" description="Disordered" evidence="1">
    <location>
        <begin position="24"/>
        <end position="126"/>
    </location>
</feature>
<dbReference type="Proteomes" id="UP000410984">
    <property type="component" value="Unassembled WGS sequence"/>
</dbReference>
<name>A0A509EKW9_9HYPH</name>
<evidence type="ECO:0000313" key="4">
    <source>
        <dbReference type="Proteomes" id="UP000410984"/>
    </source>
</evidence>
<evidence type="ECO:0000256" key="1">
    <source>
        <dbReference type="SAM" id="MobiDB-lite"/>
    </source>
</evidence>
<feature type="chain" id="PRO_5021314273" evidence="2">
    <location>
        <begin position="27"/>
        <end position="272"/>
    </location>
</feature>
<dbReference type="RefSeq" id="WP_142586050.1">
    <property type="nucleotide sequence ID" value="NZ_CABFPH010000158.1"/>
</dbReference>
<organism evidence="3 4">
    <name type="scientific">Methylobacterium symbioticum</name>
    <dbReference type="NCBI Taxonomy" id="2584084"/>
    <lineage>
        <taxon>Bacteria</taxon>
        <taxon>Pseudomonadati</taxon>
        <taxon>Pseudomonadota</taxon>
        <taxon>Alphaproteobacteria</taxon>
        <taxon>Hyphomicrobiales</taxon>
        <taxon>Methylobacteriaceae</taxon>
        <taxon>Methylobacterium</taxon>
    </lineage>
</organism>
<dbReference type="OrthoDB" id="1522627at2"/>
<gene>
    <name evidence="3" type="ORF">MET9862_05424</name>
</gene>
<protein>
    <submittedName>
        <fullName evidence="3">Uncharacterized protein</fullName>
    </submittedName>
</protein>
<dbReference type="AlphaFoldDB" id="A0A509EKW9"/>
<evidence type="ECO:0000256" key="2">
    <source>
        <dbReference type="SAM" id="SignalP"/>
    </source>
</evidence>
<dbReference type="EMBL" id="CABFPH010000158">
    <property type="protein sequence ID" value="VUD74791.1"/>
    <property type="molecule type" value="Genomic_DNA"/>
</dbReference>
<feature type="signal peptide" evidence="2">
    <location>
        <begin position="1"/>
        <end position="26"/>
    </location>
</feature>
<sequence>MRPVRPASLVALSLLFSGGGLVPALAQSGWVDPPARGSGPVPAPKPEAAPDAAPKAPRAERQSAPPPAAEAPQAAPDTGTRQAAEASGRHAERRSVRHRRPARRLAETPPAAPPVQAAPPTAAAPEPRLTDWAGAAQALAADYLDVVSAPGLRMVNEVPRFYAPRVRFFGREMTLAALMAEKRSFVRRWPDRSYEPRGMRTACNGALGTCIVRAQVEFRAASPDRGTVSRGLAELVLEVSLAGPRPIIVSETSRVLRRGSGLSALAPAGRSV</sequence>
<reference evidence="3 4" key="1">
    <citation type="submission" date="2019-06" db="EMBL/GenBank/DDBJ databases">
        <authorList>
            <person name="Rodrigo-Torres L."/>
            <person name="Arahal R. D."/>
            <person name="Lucena T."/>
        </authorList>
    </citation>
    <scope>NUCLEOTIDE SEQUENCE [LARGE SCALE GENOMIC DNA]</scope>
    <source>
        <strain evidence="3 4">SB0023/3</strain>
    </source>
</reference>
<proteinExistence type="predicted"/>
<accession>A0A509EKW9</accession>
<evidence type="ECO:0000313" key="3">
    <source>
        <dbReference type="EMBL" id="VUD74791.1"/>
    </source>
</evidence>
<keyword evidence="4" id="KW-1185">Reference proteome</keyword>